<dbReference type="KEGG" id="mcit:NCTC10181_00070"/>
<dbReference type="PROSITE" id="PS51094">
    <property type="entry name" value="PTS_EIIA_TYPE_2"/>
    <property type="match status" value="1"/>
</dbReference>
<organism evidence="2 3">
    <name type="scientific">Mycoplasmopsis citelli</name>
    <dbReference type="NCBI Taxonomy" id="171281"/>
    <lineage>
        <taxon>Bacteria</taxon>
        <taxon>Bacillati</taxon>
        <taxon>Mycoplasmatota</taxon>
        <taxon>Mycoplasmoidales</taxon>
        <taxon>Metamycoplasmataceae</taxon>
        <taxon>Mycoplasmopsis</taxon>
    </lineage>
</organism>
<evidence type="ECO:0000259" key="1">
    <source>
        <dbReference type="PROSITE" id="PS51094"/>
    </source>
</evidence>
<dbReference type="InterPro" id="IPR051541">
    <property type="entry name" value="PTS_SugarTrans_NitroReg"/>
</dbReference>
<dbReference type="PANTHER" id="PTHR47738:SF2">
    <property type="entry name" value="PTS SYSTEM FRUCTOSE-LIKE EIIA COMPONENT"/>
    <property type="match status" value="1"/>
</dbReference>
<reference evidence="2 3" key="1">
    <citation type="submission" date="2019-01" db="EMBL/GenBank/DDBJ databases">
        <authorList>
            <consortium name="Pathogen Informatics"/>
        </authorList>
    </citation>
    <scope>NUCLEOTIDE SEQUENCE [LARGE SCALE GENOMIC DNA]</scope>
    <source>
        <strain evidence="2 3">NCTC10181</strain>
    </source>
</reference>
<dbReference type="Pfam" id="PF00359">
    <property type="entry name" value="PTS_EIIA_2"/>
    <property type="match status" value="1"/>
</dbReference>
<dbReference type="Proteomes" id="UP000290985">
    <property type="component" value="Chromosome"/>
</dbReference>
<feature type="domain" description="PTS EIIA type-2" evidence="1">
    <location>
        <begin position="7"/>
        <end position="151"/>
    </location>
</feature>
<sequence>MEFQIKNLISEKSIFLDIVAKDHDESLLKVSQLLEKNGFVLDAQKFYEALLYRENSMPTALNGGIALPHGVSSTVVKPFISIARIKEGVDWHAEDKQDVKLLLILGTSRQERDYQIDVLQNISLWSLDNELIRLLQNETDPKVIKQTLDQRQIDI</sequence>
<dbReference type="Gene3D" id="3.40.930.10">
    <property type="entry name" value="Mannitol-specific EII, Chain A"/>
    <property type="match status" value="1"/>
</dbReference>
<dbReference type="RefSeq" id="WP_129725083.1">
    <property type="nucleotide sequence ID" value="NZ_CP101807.1"/>
</dbReference>
<gene>
    <name evidence="2" type="primary">fruA_1</name>
    <name evidence="2" type="ORF">NCTC10181_00070</name>
</gene>
<evidence type="ECO:0000313" key="2">
    <source>
        <dbReference type="EMBL" id="VEU74235.1"/>
    </source>
</evidence>
<dbReference type="AlphaFoldDB" id="A0A449B117"/>
<evidence type="ECO:0000313" key="3">
    <source>
        <dbReference type="Proteomes" id="UP000290985"/>
    </source>
</evidence>
<dbReference type="CDD" id="cd00211">
    <property type="entry name" value="PTS_IIA_fru"/>
    <property type="match status" value="1"/>
</dbReference>
<dbReference type="InterPro" id="IPR002178">
    <property type="entry name" value="PTS_EIIA_type-2_dom"/>
</dbReference>
<keyword evidence="3" id="KW-1185">Reference proteome</keyword>
<protein>
    <submittedName>
        <fullName evidence="2">PTS system protein</fullName>
    </submittedName>
</protein>
<accession>A0A449B117</accession>
<name>A0A449B117_9BACT</name>
<dbReference type="OrthoDB" id="398644at2"/>
<dbReference type="PANTHER" id="PTHR47738">
    <property type="entry name" value="PTS SYSTEM FRUCTOSE-LIKE EIIA COMPONENT-RELATED"/>
    <property type="match status" value="1"/>
</dbReference>
<proteinExistence type="predicted"/>
<dbReference type="EMBL" id="LR215036">
    <property type="protein sequence ID" value="VEU74235.1"/>
    <property type="molecule type" value="Genomic_DNA"/>
</dbReference>
<dbReference type="SUPFAM" id="SSF55804">
    <property type="entry name" value="Phoshotransferase/anion transport protein"/>
    <property type="match status" value="1"/>
</dbReference>
<dbReference type="InterPro" id="IPR016152">
    <property type="entry name" value="PTrfase/Anion_transptr"/>
</dbReference>